<keyword evidence="2 8" id="KW-0436">Ligase</keyword>
<dbReference type="Pfam" id="PF05746">
    <property type="entry name" value="DALR_1"/>
    <property type="match status" value="1"/>
</dbReference>
<organism evidence="12 13">
    <name type="scientific">Aliikangiella maris</name>
    <dbReference type="NCBI Taxonomy" id="3162458"/>
    <lineage>
        <taxon>Bacteria</taxon>
        <taxon>Pseudomonadati</taxon>
        <taxon>Pseudomonadota</taxon>
        <taxon>Gammaproteobacteria</taxon>
        <taxon>Oceanospirillales</taxon>
        <taxon>Pleioneaceae</taxon>
        <taxon>Aliikangiella</taxon>
    </lineage>
</organism>
<keyword evidence="3 8" id="KW-0547">Nucleotide-binding</keyword>
<dbReference type="RefSeq" id="WP_353895828.1">
    <property type="nucleotide sequence ID" value="NZ_JBEVCJ010000008.1"/>
</dbReference>
<reference evidence="12 13" key="1">
    <citation type="submission" date="2024-06" db="EMBL/GenBank/DDBJ databases">
        <authorList>
            <person name="Li F."/>
        </authorList>
    </citation>
    <scope>NUCLEOTIDE SEQUENCE [LARGE SCALE GENOMIC DNA]</scope>
    <source>
        <strain evidence="12 13">GXAS 311</strain>
    </source>
</reference>
<dbReference type="SUPFAM" id="SSF47323">
    <property type="entry name" value="Anticodon-binding domain of a subclass of class I aminoacyl-tRNA synthetases"/>
    <property type="match status" value="1"/>
</dbReference>
<dbReference type="EC" id="6.1.1.19" evidence="8"/>
<dbReference type="EMBL" id="JBEVCJ010000008">
    <property type="protein sequence ID" value="MET1255243.1"/>
    <property type="molecule type" value="Genomic_DNA"/>
</dbReference>
<dbReference type="InterPro" id="IPR009080">
    <property type="entry name" value="tRNAsynth_Ia_anticodon-bd"/>
</dbReference>
<keyword evidence="13" id="KW-1185">Reference proteome</keyword>
<dbReference type="InterPro" id="IPR035684">
    <property type="entry name" value="ArgRS_core"/>
</dbReference>
<keyword evidence="6 8" id="KW-0030">Aminoacyl-tRNA synthetase</keyword>
<dbReference type="PRINTS" id="PR01038">
    <property type="entry name" value="TRNASYNTHARG"/>
</dbReference>
<evidence type="ECO:0000313" key="13">
    <source>
        <dbReference type="Proteomes" id="UP001548189"/>
    </source>
</evidence>
<evidence type="ECO:0000256" key="5">
    <source>
        <dbReference type="ARBA" id="ARBA00022917"/>
    </source>
</evidence>
<comment type="subunit">
    <text evidence="8">Monomer.</text>
</comment>
<dbReference type="InterPro" id="IPR014729">
    <property type="entry name" value="Rossmann-like_a/b/a_fold"/>
</dbReference>
<dbReference type="InterPro" id="IPR001278">
    <property type="entry name" value="Arg-tRNA-ligase"/>
</dbReference>
<evidence type="ECO:0000256" key="6">
    <source>
        <dbReference type="ARBA" id="ARBA00023146"/>
    </source>
</evidence>
<comment type="catalytic activity">
    <reaction evidence="7 8">
        <text>tRNA(Arg) + L-arginine + ATP = L-arginyl-tRNA(Arg) + AMP + diphosphate</text>
        <dbReference type="Rhea" id="RHEA:20301"/>
        <dbReference type="Rhea" id="RHEA-COMP:9658"/>
        <dbReference type="Rhea" id="RHEA-COMP:9673"/>
        <dbReference type="ChEBI" id="CHEBI:30616"/>
        <dbReference type="ChEBI" id="CHEBI:32682"/>
        <dbReference type="ChEBI" id="CHEBI:33019"/>
        <dbReference type="ChEBI" id="CHEBI:78442"/>
        <dbReference type="ChEBI" id="CHEBI:78513"/>
        <dbReference type="ChEBI" id="CHEBI:456215"/>
        <dbReference type="EC" id="6.1.1.19"/>
    </reaction>
</comment>
<evidence type="ECO:0000259" key="10">
    <source>
        <dbReference type="SMART" id="SM00836"/>
    </source>
</evidence>
<feature type="domain" description="Arginyl tRNA synthetase N-terminal" evidence="11">
    <location>
        <begin position="3"/>
        <end position="91"/>
    </location>
</feature>
<evidence type="ECO:0000256" key="2">
    <source>
        <dbReference type="ARBA" id="ARBA00022598"/>
    </source>
</evidence>
<comment type="caution">
    <text evidence="8">Lacks conserved residue(s) required for the propagation of feature annotation.</text>
</comment>
<evidence type="ECO:0000256" key="3">
    <source>
        <dbReference type="ARBA" id="ARBA00022741"/>
    </source>
</evidence>
<dbReference type="InterPro" id="IPR008909">
    <property type="entry name" value="DALR_anticod-bd"/>
</dbReference>
<dbReference type="HAMAP" id="MF_00123">
    <property type="entry name" value="Arg_tRNA_synth"/>
    <property type="match status" value="1"/>
</dbReference>
<dbReference type="NCBIfam" id="TIGR00456">
    <property type="entry name" value="argS"/>
    <property type="match status" value="1"/>
</dbReference>
<dbReference type="InterPro" id="IPR036695">
    <property type="entry name" value="Arg-tRNA-synth_N_sf"/>
</dbReference>
<dbReference type="InterPro" id="IPR005148">
    <property type="entry name" value="Arg-tRNA-synth_N"/>
</dbReference>
<protein>
    <recommendedName>
        <fullName evidence="8">Arginine--tRNA ligase</fullName>
        <ecNumber evidence="8">6.1.1.19</ecNumber>
    </recommendedName>
    <alternativeName>
        <fullName evidence="8">Arginyl-tRNA synthetase</fullName>
        <shortName evidence="8">ArgRS</shortName>
    </alternativeName>
</protein>
<evidence type="ECO:0000259" key="11">
    <source>
        <dbReference type="SMART" id="SM01016"/>
    </source>
</evidence>
<keyword evidence="8" id="KW-0963">Cytoplasm</keyword>
<gene>
    <name evidence="8 12" type="primary">argS</name>
    <name evidence="12" type="ORF">ABVT43_08905</name>
</gene>
<dbReference type="GO" id="GO:0004814">
    <property type="term" value="F:arginine-tRNA ligase activity"/>
    <property type="evidence" value="ECO:0007669"/>
    <property type="project" value="UniProtKB-EC"/>
</dbReference>
<evidence type="ECO:0000256" key="8">
    <source>
        <dbReference type="HAMAP-Rule" id="MF_00123"/>
    </source>
</evidence>
<comment type="caution">
    <text evidence="12">The sequence shown here is derived from an EMBL/GenBank/DDBJ whole genome shotgun (WGS) entry which is preliminary data.</text>
</comment>
<keyword evidence="5 8" id="KW-0648">Protein biosynthesis</keyword>
<accession>A0ABV2BTH1</accession>
<dbReference type="Gene3D" id="3.40.50.620">
    <property type="entry name" value="HUPs"/>
    <property type="match status" value="1"/>
</dbReference>
<dbReference type="Pfam" id="PF03485">
    <property type="entry name" value="Arg_tRNA_synt_N"/>
    <property type="match status" value="1"/>
</dbReference>
<comment type="similarity">
    <text evidence="1 8 9">Belongs to the class-I aminoacyl-tRNA synthetase family.</text>
</comment>
<evidence type="ECO:0000256" key="9">
    <source>
        <dbReference type="RuleBase" id="RU363038"/>
    </source>
</evidence>
<proteinExistence type="inferred from homology"/>
<evidence type="ECO:0000256" key="7">
    <source>
        <dbReference type="ARBA" id="ARBA00049339"/>
    </source>
</evidence>
<dbReference type="SMART" id="SM01016">
    <property type="entry name" value="Arg_tRNA_synt_N"/>
    <property type="match status" value="1"/>
</dbReference>
<dbReference type="SUPFAM" id="SSF52374">
    <property type="entry name" value="Nucleotidylyl transferase"/>
    <property type="match status" value="1"/>
</dbReference>
<dbReference type="PANTHER" id="PTHR11956">
    <property type="entry name" value="ARGINYL-TRNA SYNTHETASE"/>
    <property type="match status" value="1"/>
</dbReference>
<dbReference type="Gene3D" id="1.10.730.10">
    <property type="entry name" value="Isoleucyl-tRNA Synthetase, Domain 1"/>
    <property type="match status" value="1"/>
</dbReference>
<dbReference type="PANTHER" id="PTHR11956:SF5">
    <property type="entry name" value="ARGININE--TRNA LIGASE, CYTOPLASMIC"/>
    <property type="match status" value="1"/>
</dbReference>
<keyword evidence="4 8" id="KW-0067">ATP-binding</keyword>
<comment type="subcellular location">
    <subcellularLocation>
        <location evidence="8">Cytoplasm</location>
    </subcellularLocation>
</comment>
<dbReference type="CDD" id="cd00671">
    <property type="entry name" value="ArgRS_core"/>
    <property type="match status" value="1"/>
</dbReference>
<name>A0ABV2BTH1_9GAMM</name>
<evidence type="ECO:0000313" key="12">
    <source>
        <dbReference type="EMBL" id="MET1255243.1"/>
    </source>
</evidence>
<dbReference type="SUPFAM" id="SSF55190">
    <property type="entry name" value="Arginyl-tRNA synthetase (ArgRS), N-terminal 'additional' domain"/>
    <property type="match status" value="1"/>
</dbReference>
<sequence>MKAVVEAWLIEVIAKLKEQAIIPESVNLTPQVTHTKDKSHGDYATNAALMLAKPAKKSPLELAELISSLIGARGEIEKLEIAGPGFINFFLSQDASMEVINSILQQQARYGTNNDGQGKPVQVEFVSANPTGPLHFGHGRGAVVGDCLARVLTANGWKVTKEFYYNDAGQQINNLALSVQARCKNVSPDSEQWHKDWYKGDYIKDVAADYLAKQTVDAADKHVAAKGDADDLQAIREFAVAYLRREQDLDLKAFDVNFDVFFLESSLYENGDIDKTVTNLIESGHTYEKDDALWLRTTDYGDDKDRVMRKSDGGYTYFLPDVAYHVNKWKRGFGRVINEFGADHHSTVQRVKAGLQALDIGIPKDWPEIVLHQMVTVMRGNVEVKISKRAGSYLTLRDIIDEVGRDATRYFLVARRAESQMTFDLELAASQTNDNPVYYIQYAHARICSVFRKLEEAGLQFDQQNGLEHLTQLTSDYEKALTDRLSKYPELVKFAARSLEAHTIAHYLRELANDFHSYYNAGKFIVDDAAERDARLCLISAVKQVLVNGLTLLGVSAPEKM</sequence>
<feature type="domain" description="DALR anticodon binding" evidence="10">
    <location>
        <begin position="440"/>
        <end position="561"/>
    </location>
</feature>
<dbReference type="Pfam" id="PF00750">
    <property type="entry name" value="tRNA-synt_1d"/>
    <property type="match status" value="1"/>
</dbReference>
<evidence type="ECO:0000256" key="4">
    <source>
        <dbReference type="ARBA" id="ARBA00022840"/>
    </source>
</evidence>
<dbReference type="Gene3D" id="3.30.1360.70">
    <property type="entry name" value="Arginyl tRNA synthetase N-terminal domain"/>
    <property type="match status" value="1"/>
</dbReference>
<dbReference type="Proteomes" id="UP001548189">
    <property type="component" value="Unassembled WGS sequence"/>
</dbReference>
<dbReference type="SMART" id="SM00836">
    <property type="entry name" value="DALR_1"/>
    <property type="match status" value="1"/>
</dbReference>
<evidence type="ECO:0000256" key="1">
    <source>
        <dbReference type="ARBA" id="ARBA00005594"/>
    </source>
</evidence>